<reference evidence="3 4" key="1">
    <citation type="submission" date="2019-06" db="EMBL/GenBank/DDBJ databases">
        <title>A chromosomal-level reference genome of Carpinus fangiana (Coryloideae, Betulaceae).</title>
        <authorList>
            <person name="Yang X."/>
            <person name="Wang Z."/>
            <person name="Zhang L."/>
            <person name="Hao G."/>
            <person name="Liu J."/>
            <person name="Yang Y."/>
        </authorList>
    </citation>
    <scope>NUCLEOTIDE SEQUENCE [LARGE SCALE GENOMIC DNA]</scope>
    <source>
        <strain evidence="3">Cfa_2016G</strain>
        <tissue evidence="3">Leaf</tissue>
    </source>
</reference>
<gene>
    <name evidence="3" type="ORF">FH972_027128</name>
</gene>
<dbReference type="PANTHER" id="PTHR46310:SF7">
    <property type="entry name" value="AMIDASE 1"/>
    <property type="match status" value="1"/>
</dbReference>
<dbReference type="InterPro" id="IPR023631">
    <property type="entry name" value="Amidase_dom"/>
</dbReference>
<comment type="caution">
    <text evidence="3">The sequence shown here is derived from an EMBL/GenBank/DDBJ whole genome shotgun (WGS) entry which is preliminary data.</text>
</comment>
<dbReference type="SUPFAM" id="SSF75304">
    <property type="entry name" value="Amidase signature (AS) enzymes"/>
    <property type="match status" value="1"/>
</dbReference>
<dbReference type="PANTHER" id="PTHR46310">
    <property type="entry name" value="AMIDASE 1"/>
    <property type="match status" value="1"/>
</dbReference>
<dbReference type="OrthoDB" id="245563at2759"/>
<organism evidence="3 4">
    <name type="scientific">Carpinus fangiana</name>
    <dbReference type="NCBI Taxonomy" id="176857"/>
    <lineage>
        <taxon>Eukaryota</taxon>
        <taxon>Viridiplantae</taxon>
        <taxon>Streptophyta</taxon>
        <taxon>Embryophyta</taxon>
        <taxon>Tracheophyta</taxon>
        <taxon>Spermatophyta</taxon>
        <taxon>Magnoliopsida</taxon>
        <taxon>eudicotyledons</taxon>
        <taxon>Gunneridae</taxon>
        <taxon>Pentapetalae</taxon>
        <taxon>rosids</taxon>
        <taxon>fabids</taxon>
        <taxon>Fagales</taxon>
        <taxon>Betulaceae</taxon>
        <taxon>Carpinus</taxon>
    </lineage>
</organism>
<dbReference type="Proteomes" id="UP000327013">
    <property type="component" value="Unassembled WGS sequence"/>
</dbReference>
<dbReference type="Gene3D" id="3.90.1300.10">
    <property type="entry name" value="Amidase signature (AS) domain"/>
    <property type="match status" value="2"/>
</dbReference>
<keyword evidence="4" id="KW-1185">Reference proteome</keyword>
<dbReference type="PROSITE" id="PS00571">
    <property type="entry name" value="AMIDASES"/>
    <property type="match status" value="1"/>
</dbReference>
<dbReference type="GO" id="GO:0016811">
    <property type="term" value="F:hydrolase activity, acting on carbon-nitrogen (but not peptide) bonds, in linear amides"/>
    <property type="evidence" value="ECO:0007669"/>
    <property type="project" value="UniProtKB-ARBA"/>
</dbReference>
<name>A0A5N6L625_9ROSI</name>
<comment type="similarity">
    <text evidence="1">Belongs to the amidase family.</text>
</comment>
<dbReference type="AlphaFoldDB" id="A0A5N6L625"/>
<accession>A0A5N6L625</accession>
<dbReference type="EMBL" id="VIBQ01000441">
    <property type="protein sequence ID" value="KAC0887280.1"/>
    <property type="molecule type" value="Genomic_DNA"/>
</dbReference>
<feature type="domain" description="Amidase" evidence="2">
    <location>
        <begin position="23"/>
        <end position="177"/>
    </location>
</feature>
<evidence type="ECO:0000256" key="1">
    <source>
        <dbReference type="ARBA" id="ARBA00009199"/>
    </source>
</evidence>
<dbReference type="InterPro" id="IPR036928">
    <property type="entry name" value="AS_sf"/>
</dbReference>
<evidence type="ECO:0000313" key="4">
    <source>
        <dbReference type="Proteomes" id="UP000327013"/>
    </source>
</evidence>
<dbReference type="InterPro" id="IPR020556">
    <property type="entry name" value="Amidase_CS"/>
</dbReference>
<proteinExistence type="inferred from homology"/>
<evidence type="ECO:0000313" key="3">
    <source>
        <dbReference type="EMBL" id="KAC0887280.1"/>
    </source>
</evidence>
<evidence type="ECO:0000259" key="2">
    <source>
        <dbReference type="Pfam" id="PF01425"/>
    </source>
</evidence>
<sequence length="367" mass="39164">MARDADYGAFMEKFLLQPSSSADVFPLNALTFAVKDIFDVDGYVTGFGNPDWLRTHPAATSTAPSVLAILSQGATCVGKSVMDEMAYSINGENIHYGTPRNPCVPDRVPGGSSSGSAVAVGAKLVDFALGSDTGGSVRVPASYCGILGFRPSHDAISTAGVIPMAQSFDTVGWFARDPVILNRVGRALLHLPDVCPVTIHEHEFKINHGEWVSTVKPDLGPGIAERVREALLTTDDNMDICHYVKTELRSALTALLGDSGVLVVPTVPGPPPKLLTEATSLETFRAQAFSLLSIAGVSIPLGLYDNLPVAISLLAKHGSDGFLLNLVETLYDTLKEEIVIAERKSYLTLSHPNILCHIGSFFLQFIA</sequence>
<dbReference type="Pfam" id="PF01425">
    <property type="entry name" value="Amidase"/>
    <property type="match status" value="1"/>
</dbReference>
<protein>
    <recommendedName>
        <fullName evidence="2">Amidase domain-containing protein</fullName>
    </recommendedName>
</protein>